<reference evidence="1 2" key="1">
    <citation type="submission" date="2020-08" db="EMBL/GenBank/DDBJ databases">
        <title>Genomic Encyclopedia of Type Strains, Phase IV (KMG-IV): sequencing the most valuable type-strain genomes for metagenomic binning, comparative biology and taxonomic classification.</title>
        <authorList>
            <person name="Goeker M."/>
        </authorList>
    </citation>
    <scope>NUCLEOTIDE SEQUENCE [LARGE SCALE GENOMIC DNA]</scope>
    <source>
        <strain evidence="1 2">YC6723</strain>
    </source>
</reference>
<accession>A0A840F0T3</accession>
<dbReference type="InterPro" id="IPR011855">
    <property type="entry name" value="Phgtail_TP901_1"/>
</dbReference>
<dbReference type="EMBL" id="JACIEV010000002">
    <property type="protein sequence ID" value="MBB4152903.1"/>
    <property type="molecule type" value="Genomic_DNA"/>
</dbReference>
<dbReference type="RefSeq" id="WP_183982596.1">
    <property type="nucleotide sequence ID" value="NZ_JACIEV010000002.1"/>
</dbReference>
<proteinExistence type="predicted"/>
<evidence type="ECO:0000313" key="1">
    <source>
        <dbReference type="EMBL" id="MBB4152903.1"/>
    </source>
</evidence>
<protein>
    <submittedName>
        <fullName evidence="1">Putative secreted protein</fullName>
    </submittedName>
</protein>
<keyword evidence="2" id="KW-1185">Reference proteome</keyword>
<organism evidence="1 2">
    <name type="scientific">Sphingomonas jinjuensis</name>
    <dbReference type="NCBI Taxonomy" id="535907"/>
    <lineage>
        <taxon>Bacteria</taxon>
        <taxon>Pseudomonadati</taxon>
        <taxon>Pseudomonadota</taxon>
        <taxon>Alphaproteobacteria</taxon>
        <taxon>Sphingomonadales</taxon>
        <taxon>Sphingomonadaceae</taxon>
        <taxon>Sphingomonas</taxon>
    </lineage>
</organism>
<sequence>MASNPPPTPEFGKDTRISVSVDNGTTWLTIAGEKSFDFARASSDTDISDKDGPAKVFTPGVVTLAVSGNVKLPDAGLTAVYNAIKTGGVILAKAAKGSTARYNGPVTAGNWKGTFGQDGPVPYSFDLAAAGPATTDTLG</sequence>
<evidence type="ECO:0000313" key="2">
    <source>
        <dbReference type="Proteomes" id="UP000529795"/>
    </source>
</evidence>
<dbReference type="AlphaFoldDB" id="A0A840F0T3"/>
<gene>
    <name evidence="1" type="ORF">GGQ80_000791</name>
</gene>
<dbReference type="Pfam" id="PF06199">
    <property type="entry name" value="Phage_tail_2"/>
    <property type="match status" value="1"/>
</dbReference>
<comment type="caution">
    <text evidence="1">The sequence shown here is derived from an EMBL/GenBank/DDBJ whole genome shotgun (WGS) entry which is preliminary data.</text>
</comment>
<dbReference type="Proteomes" id="UP000529795">
    <property type="component" value="Unassembled WGS sequence"/>
</dbReference>
<name>A0A840F0T3_9SPHN</name>